<dbReference type="EMBL" id="JAOCDG010000003">
    <property type="protein sequence ID" value="MDH0686986.1"/>
    <property type="molecule type" value="Genomic_DNA"/>
</dbReference>
<evidence type="ECO:0000313" key="1">
    <source>
        <dbReference type="EMBL" id="MDH0686986.1"/>
    </source>
</evidence>
<gene>
    <name evidence="1" type="ORF">N5D09_02655</name>
</gene>
<evidence type="ECO:0000313" key="2">
    <source>
        <dbReference type="Proteomes" id="UP001161139"/>
    </source>
</evidence>
<organism evidence="1 2">
    <name type="scientific">Stutzerimonas stutzeri</name>
    <name type="common">Pseudomonas stutzeri</name>
    <dbReference type="NCBI Taxonomy" id="316"/>
    <lineage>
        <taxon>Bacteria</taxon>
        <taxon>Pseudomonadati</taxon>
        <taxon>Pseudomonadota</taxon>
        <taxon>Gammaproteobacteria</taxon>
        <taxon>Pseudomonadales</taxon>
        <taxon>Pseudomonadaceae</taxon>
        <taxon>Stutzerimonas</taxon>
    </lineage>
</organism>
<protein>
    <submittedName>
        <fullName evidence="1">Uncharacterized protein</fullName>
    </submittedName>
</protein>
<reference evidence="1" key="1">
    <citation type="submission" date="2022-09" db="EMBL/GenBank/DDBJ databases">
        <title>Intensive care unit water sources are persistently colonized with multi-drug resistant bacteria and are the site of extensive horizontal gene transfer of antibiotic resistance genes.</title>
        <authorList>
            <person name="Diorio-Toth L."/>
        </authorList>
    </citation>
    <scope>NUCLEOTIDE SEQUENCE</scope>
    <source>
        <strain evidence="1">GD03864</strain>
    </source>
</reference>
<dbReference type="RefSeq" id="WP_279648979.1">
    <property type="nucleotide sequence ID" value="NZ_JAOCDG010000003.1"/>
</dbReference>
<proteinExistence type="predicted"/>
<sequence>MDADDAICILSLTPEAQAHFAFVTLLEREGCLLFWNEFVAVQLKLTRGVFFKLRRHLLWRKYMFVTPAGVVPMLEDLDAAVFVPHATFEARYRLRIIESASA</sequence>
<name>A0ABD4XVU1_STUST</name>
<dbReference type="Proteomes" id="UP001161139">
    <property type="component" value="Unassembled WGS sequence"/>
</dbReference>
<dbReference type="AlphaFoldDB" id="A0ABD4XVU1"/>
<comment type="caution">
    <text evidence="1">The sequence shown here is derived from an EMBL/GenBank/DDBJ whole genome shotgun (WGS) entry which is preliminary data.</text>
</comment>
<accession>A0ABD4XVU1</accession>